<keyword evidence="1" id="KW-0472">Membrane</keyword>
<dbReference type="EMBL" id="JAENIJ010000002">
    <property type="protein sequence ID" value="MBK1881080.1"/>
    <property type="molecule type" value="Genomic_DNA"/>
</dbReference>
<keyword evidence="3" id="KW-1185">Reference proteome</keyword>
<keyword evidence="1" id="KW-0812">Transmembrane</keyword>
<comment type="caution">
    <text evidence="2">The sequence shown here is derived from an EMBL/GenBank/DDBJ whole genome shotgun (WGS) entry which is preliminary data.</text>
</comment>
<gene>
    <name evidence="2" type="ORF">JIN85_01565</name>
</gene>
<reference evidence="2" key="1">
    <citation type="submission" date="2021-01" db="EMBL/GenBank/DDBJ databases">
        <title>Modified the classification status of verrucomicrobia.</title>
        <authorList>
            <person name="Feng X."/>
        </authorList>
    </citation>
    <scope>NUCLEOTIDE SEQUENCE</scope>
    <source>
        <strain evidence="2">KCTC 22041</strain>
    </source>
</reference>
<evidence type="ECO:0000313" key="3">
    <source>
        <dbReference type="Proteomes" id="UP000603141"/>
    </source>
</evidence>
<feature type="transmembrane region" description="Helical" evidence="1">
    <location>
        <begin position="21"/>
        <end position="43"/>
    </location>
</feature>
<dbReference type="Proteomes" id="UP000603141">
    <property type="component" value="Unassembled WGS sequence"/>
</dbReference>
<evidence type="ECO:0000256" key="1">
    <source>
        <dbReference type="SAM" id="Phobius"/>
    </source>
</evidence>
<organism evidence="2 3">
    <name type="scientific">Luteolibacter pohnpeiensis</name>
    <dbReference type="NCBI Taxonomy" id="454153"/>
    <lineage>
        <taxon>Bacteria</taxon>
        <taxon>Pseudomonadati</taxon>
        <taxon>Verrucomicrobiota</taxon>
        <taxon>Verrucomicrobiia</taxon>
        <taxon>Verrucomicrobiales</taxon>
        <taxon>Verrucomicrobiaceae</taxon>
        <taxon>Luteolibacter</taxon>
    </lineage>
</organism>
<accession>A0A934S0N2</accession>
<sequence>MRYACRPQRSTRHRLAREKGFALMVVLMMMSLLIVLGVGLLSLSTISVRSDGAARAQQRAQANARFSLMMAMGELQNLLGPDQRICANASAMFPAAKQPNLLGVWESWRWNPETESSPDYGAKSKLFKGWLASVDSVEDELNLELPQGDLTNQTWLVRPDLTAGTTGLAAARVPIEKDGKINGSYAWAVIDESQKAPINLPDTEATTDGEKVARRISPERAYPEGIISNLNPDQIGDPLKLVTLQTAALAAANQGKLLQTHETDLTPYSVGLLTDVVSGGFKTDLTQLFESDSDLTSVFGRETPYFQPENGAPTWDYLRNHYQLYRRTNQSAVGTPEITLTKNDLTPSTVGLITAPSQERLLPIISKLQIMFSMVAHNARIQDRVNVYNSKPTRPYPKGNAQYVVPMLTYDPVVTLYNPYDVALELDNLRVRISDPPILFGFQKNGVWLRNEFSATPLGSGFQHLARFQIATQDTPTARRYFTLILGGGTADQFGGSIRLEPGELKVFSPRVESNWTWGFETDAGDHYNGRTFFDWDAGKKFGNEDGRGGAKAAYGVESVPGWDPRAGFQVDHLSYGGGKRPAGTLYSWEADNFRNDGWIGVWVEDTVSAYATAGKATSARGQPDFTVDLLAGETVDPKSDYLRSYQFRFQNIASEINGDLSNTVVQRDFRAGDLLQAERDTSPGGKSPFALLTVSAKTTVDNASSIPWLHNNPVVEGAAQDSSAVGNALDVYDVRVEQTSDFTSFPGISISPEGNRGYFGASTTANRGATNVPMHRVPVLPAASLGDLIPANLVSSQLPPRVMHPLGNSRAQPLIPSDGIKAVIEAAQDNVNSTTQKTTILDHSYLLNDAMWDHFFFSTMTDYTSGLLKSETRADLMSDFFAGSGQLLNQRLTPMIQGESSMDELVNKLDAESDQDLSKSIGANLGIAGPFNVNSVSKDAWFAFLSSLKNQKVLGWRNAELGSDNVTSYPRMSLSIAGDGEGKEASLDVEGQRRWAGFRSLSDEQLQRLSEEIVKQIELRGREDKAPFLSLGEFVNRRMGSAEGLHVAKGLLETAIENSEINRDFQAKDSVSITNNSVHSTTDLNGIRFPEAREGYSAEGAPSIVTQGDLLMALAPVVTVRGDTFRIRGYGEAKDTHGNIIASARCEAVVQRMPQFVERTDLPDQSVDDLKSEINKRFGRQFVLVSFRWLASDET</sequence>
<keyword evidence="1" id="KW-1133">Transmembrane helix</keyword>
<protein>
    <submittedName>
        <fullName evidence="2">Uncharacterized protein</fullName>
    </submittedName>
</protein>
<dbReference type="RefSeq" id="WP_200266922.1">
    <property type="nucleotide sequence ID" value="NZ_JAENIJ010000002.1"/>
</dbReference>
<name>A0A934S0N2_9BACT</name>
<dbReference type="AlphaFoldDB" id="A0A934S0N2"/>
<evidence type="ECO:0000313" key="2">
    <source>
        <dbReference type="EMBL" id="MBK1881080.1"/>
    </source>
</evidence>
<proteinExistence type="predicted"/>